<feature type="compositionally biased region" description="Polar residues" evidence="6">
    <location>
        <begin position="212"/>
        <end position="227"/>
    </location>
</feature>
<organism evidence="8 9">
    <name type="scientific">Cherax quadricarinatus</name>
    <name type="common">Australian red claw crayfish</name>
    <dbReference type="NCBI Taxonomy" id="27406"/>
    <lineage>
        <taxon>Eukaryota</taxon>
        <taxon>Metazoa</taxon>
        <taxon>Ecdysozoa</taxon>
        <taxon>Arthropoda</taxon>
        <taxon>Crustacea</taxon>
        <taxon>Multicrustacea</taxon>
        <taxon>Malacostraca</taxon>
        <taxon>Eumalacostraca</taxon>
        <taxon>Eucarida</taxon>
        <taxon>Decapoda</taxon>
        <taxon>Pleocyemata</taxon>
        <taxon>Astacidea</taxon>
        <taxon>Parastacoidea</taxon>
        <taxon>Parastacidae</taxon>
        <taxon>Cherax</taxon>
    </lineage>
</organism>
<keyword evidence="7" id="KW-0472">Membrane</keyword>
<proteinExistence type="inferred from homology"/>
<dbReference type="GO" id="GO:0034663">
    <property type="term" value="C:endoplasmic reticulum chaperone complex"/>
    <property type="evidence" value="ECO:0007669"/>
    <property type="project" value="TreeGrafter"/>
</dbReference>
<keyword evidence="2" id="KW-0547">Nucleotide-binding</keyword>
<dbReference type="EMBL" id="JARKIK010002175">
    <property type="protein sequence ID" value="KAK8719419.1"/>
    <property type="molecule type" value="Genomic_DNA"/>
</dbReference>
<feature type="transmembrane region" description="Helical" evidence="7">
    <location>
        <begin position="135"/>
        <end position="156"/>
    </location>
</feature>
<sequence length="244" mass="28313">MVKEELNYTVTYKDIPDLSPQHLKESKKKLEGINAAESARHEKEAARNTLESYILDAQDKLWQAEYEAASTEEQRTAIREMCSVLDEWIYDEGFDQDASVYKEKLGLLSKLFGPIKERVQEHRDRPEAIQARTTLILIYLSLSLLCMLVLLCIHTFKKRELAVPGQHYKSEGRWFTVTEKLYALGLHIWTYFNMVGNIYKGKGRPLTENNKTIDAQASRENAKSQRGGSRHLRTRNLSRHLKNR</sequence>
<keyword evidence="7" id="KW-0812">Transmembrane</keyword>
<dbReference type="Proteomes" id="UP001445076">
    <property type="component" value="Unassembled WGS sequence"/>
</dbReference>
<evidence type="ECO:0000256" key="2">
    <source>
        <dbReference type="ARBA" id="ARBA00022741"/>
    </source>
</evidence>
<evidence type="ECO:0000256" key="5">
    <source>
        <dbReference type="ARBA" id="ARBA00040503"/>
    </source>
</evidence>
<evidence type="ECO:0000313" key="8">
    <source>
        <dbReference type="EMBL" id="KAK8719416.1"/>
    </source>
</evidence>
<evidence type="ECO:0000256" key="1">
    <source>
        <dbReference type="ARBA" id="ARBA00007381"/>
    </source>
</evidence>
<dbReference type="InterPro" id="IPR013126">
    <property type="entry name" value="Hsp_70_fam"/>
</dbReference>
<dbReference type="AlphaFoldDB" id="A0AAW0VRE0"/>
<comment type="similarity">
    <text evidence="1">Belongs to the heat shock protein 70 family.</text>
</comment>
<dbReference type="GO" id="GO:0140662">
    <property type="term" value="F:ATP-dependent protein folding chaperone"/>
    <property type="evidence" value="ECO:0007669"/>
    <property type="project" value="InterPro"/>
</dbReference>
<name>A0AAW0VRE0_CHEQU</name>
<dbReference type="PANTHER" id="PTHR45639">
    <property type="entry name" value="HSC70CB, ISOFORM G-RELATED"/>
    <property type="match status" value="1"/>
</dbReference>
<feature type="region of interest" description="Disordered" evidence="6">
    <location>
        <begin position="212"/>
        <end position="244"/>
    </location>
</feature>
<dbReference type="EMBL" id="JARKIK010002175">
    <property type="protein sequence ID" value="KAK8719416.1"/>
    <property type="molecule type" value="Genomic_DNA"/>
</dbReference>
<evidence type="ECO:0000256" key="7">
    <source>
        <dbReference type="SAM" id="Phobius"/>
    </source>
</evidence>
<dbReference type="FunFam" id="1.20.1270.10:FF:000002">
    <property type="entry name" value="Heat shock 70 kDa protein 4"/>
    <property type="match status" value="1"/>
</dbReference>
<keyword evidence="9" id="KW-1185">Reference proteome</keyword>
<dbReference type="PANTHER" id="PTHR45639:SF3">
    <property type="entry name" value="HYPOXIA UP-REGULATED PROTEIN 1"/>
    <property type="match status" value="1"/>
</dbReference>
<feature type="compositionally biased region" description="Basic residues" evidence="6">
    <location>
        <begin position="228"/>
        <end position="244"/>
    </location>
</feature>
<gene>
    <name evidence="8" type="ORF">OTU49_014050</name>
</gene>
<reference evidence="8 9" key="1">
    <citation type="journal article" date="2024" name="BMC Genomics">
        <title>Genome assembly of redclaw crayfish (Cherax quadricarinatus) provides insights into its immune adaptation and hypoxia tolerance.</title>
        <authorList>
            <person name="Liu Z."/>
            <person name="Zheng J."/>
            <person name="Li H."/>
            <person name="Fang K."/>
            <person name="Wang S."/>
            <person name="He J."/>
            <person name="Zhou D."/>
            <person name="Weng S."/>
            <person name="Chi M."/>
            <person name="Gu Z."/>
            <person name="He J."/>
            <person name="Li F."/>
            <person name="Wang M."/>
        </authorList>
    </citation>
    <scope>NUCLEOTIDE SEQUENCE [LARGE SCALE GENOMIC DNA]</scope>
    <source>
        <strain evidence="8">ZL_2023a</strain>
    </source>
</reference>
<dbReference type="GO" id="GO:0005524">
    <property type="term" value="F:ATP binding"/>
    <property type="evidence" value="ECO:0007669"/>
    <property type="project" value="UniProtKB-KW"/>
</dbReference>
<accession>A0AAW0VRE0</accession>
<dbReference type="GO" id="GO:0030968">
    <property type="term" value="P:endoplasmic reticulum unfolded protein response"/>
    <property type="evidence" value="ECO:0007669"/>
    <property type="project" value="TreeGrafter"/>
</dbReference>
<evidence type="ECO:0000256" key="3">
    <source>
        <dbReference type="ARBA" id="ARBA00022840"/>
    </source>
</evidence>
<protein>
    <recommendedName>
        <fullName evidence="5">Hypoxia up-regulated protein 1</fullName>
    </recommendedName>
</protein>
<dbReference type="Gene3D" id="1.20.1270.10">
    <property type="match status" value="1"/>
</dbReference>
<keyword evidence="4" id="KW-0143">Chaperone</keyword>
<dbReference type="InterPro" id="IPR029048">
    <property type="entry name" value="HSP70_C_sf"/>
</dbReference>
<keyword evidence="7" id="KW-1133">Transmembrane helix</keyword>
<dbReference type="SUPFAM" id="SSF100934">
    <property type="entry name" value="Heat shock protein 70kD (HSP70), C-terminal subdomain"/>
    <property type="match status" value="1"/>
</dbReference>
<reference evidence="8" key="2">
    <citation type="submission" date="2024-01" db="EMBL/GenBank/DDBJ databases">
        <authorList>
            <person name="He J."/>
            <person name="Wang M."/>
            <person name="Zheng J."/>
            <person name="Liu Z."/>
        </authorList>
    </citation>
    <scope>NUCLEOTIDE SEQUENCE</scope>
    <source>
        <strain evidence="8">ZL_2023a</strain>
        <tissue evidence="8">Muscle</tissue>
    </source>
</reference>
<evidence type="ECO:0000256" key="4">
    <source>
        <dbReference type="ARBA" id="ARBA00023186"/>
    </source>
</evidence>
<comment type="caution">
    <text evidence="8">The sequence shown here is derived from an EMBL/GenBank/DDBJ whole genome shotgun (WGS) entry which is preliminary data.</text>
</comment>
<evidence type="ECO:0000256" key="6">
    <source>
        <dbReference type="SAM" id="MobiDB-lite"/>
    </source>
</evidence>
<keyword evidence="3" id="KW-0067">ATP-binding</keyword>
<evidence type="ECO:0000313" key="9">
    <source>
        <dbReference type="Proteomes" id="UP001445076"/>
    </source>
</evidence>